<keyword evidence="6 9" id="KW-0067">ATP-binding</keyword>
<feature type="transmembrane region" description="Helical" evidence="11">
    <location>
        <begin position="346"/>
        <end position="365"/>
    </location>
</feature>
<dbReference type="PROSITE" id="PS00107">
    <property type="entry name" value="PROTEIN_KINASE_ATP"/>
    <property type="match status" value="1"/>
</dbReference>
<keyword evidence="5 13" id="KW-0418">Kinase</keyword>
<keyword evidence="4 9" id="KW-0547">Nucleotide-binding</keyword>
<evidence type="ECO:0000256" key="10">
    <source>
        <dbReference type="SAM" id="MobiDB-lite"/>
    </source>
</evidence>
<evidence type="ECO:0000313" key="13">
    <source>
        <dbReference type="EMBL" id="NNH74184.1"/>
    </source>
</evidence>
<dbReference type="FunFam" id="3.30.200.20:FF:000035">
    <property type="entry name" value="Serine/threonine protein kinase Stk1"/>
    <property type="match status" value="1"/>
</dbReference>
<feature type="transmembrane region" description="Helical" evidence="11">
    <location>
        <begin position="422"/>
        <end position="445"/>
    </location>
</feature>
<protein>
    <recommendedName>
        <fullName evidence="1">non-specific serine/threonine protein kinase</fullName>
        <ecNumber evidence="1">2.7.11.1</ecNumber>
    </recommendedName>
</protein>
<evidence type="ECO:0000256" key="3">
    <source>
        <dbReference type="ARBA" id="ARBA00022679"/>
    </source>
</evidence>
<feature type="domain" description="Protein kinase" evidence="12">
    <location>
        <begin position="17"/>
        <end position="285"/>
    </location>
</feature>
<dbReference type="Gene3D" id="1.10.510.10">
    <property type="entry name" value="Transferase(Phosphotransferase) domain 1"/>
    <property type="match status" value="1"/>
</dbReference>
<keyword evidence="14" id="KW-1185">Reference proteome</keyword>
<feature type="transmembrane region" description="Helical" evidence="11">
    <location>
        <begin position="391"/>
        <end position="415"/>
    </location>
</feature>
<reference evidence="13 14" key="1">
    <citation type="submission" date="2020-05" db="EMBL/GenBank/DDBJ databases">
        <title>MicrobeNet Type strains.</title>
        <authorList>
            <person name="Nicholson A.C."/>
        </authorList>
    </citation>
    <scope>NUCLEOTIDE SEQUENCE [LARGE SCALE GENOMIC DNA]</scope>
    <source>
        <strain evidence="13 14">JCM 3224</strain>
    </source>
</reference>
<evidence type="ECO:0000256" key="5">
    <source>
        <dbReference type="ARBA" id="ARBA00022777"/>
    </source>
</evidence>
<dbReference type="EMBL" id="JABELX010000013">
    <property type="protein sequence ID" value="NNH74184.1"/>
    <property type="molecule type" value="Genomic_DNA"/>
</dbReference>
<dbReference type="CDD" id="cd14014">
    <property type="entry name" value="STKc_PknB_like"/>
    <property type="match status" value="1"/>
</dbReference>
<dbReference type="RefSeq" id="WP_084521687.1">
    <property type="nucleotide sequence ID" value="NZ_JABELX010000013.1"/>
</dbReference>
<gene>
    <name evidence="13" type="ORF">HLB23_30775</name>
</gene>
<dbReference type="GO" id="GO:0004674">
    <property type="term" value="F:protein serine/threonine kinase activity"/>
    <property type="evidence" value="ECO:0007669"/>
    <property type="project" value="UniProtKB-KW"/>
</dbReference>
<dbReference type="InterPro" id="IPR017441">
    <property type="entry name" value="Protein_kinase_ATP_BS"/>
</dbReference>
<keyword evidence="3" id="KW-0808">Transferase</keyword>
<dbReference type="PANTHER" id="PTHR43289:SF6">
    <property type="entry name" value="SERINE_THREONINE-PROTEIN KINASE NEKL-3"/>
    <property type="match status" value="1"/>
</dbReference>
<dbReference type="Proteomes" id="UP000586827">
    <property type="component" value="Unassembled WGS sequence"/>
</dbReference>
<keyword evidence="11" id="KW-0812">Transmembrane</keyword>
<evidence type="ECO:0000313" key="14">
    <source>
        <dbReference type="Proteomes" id="UP000586827"/>
    </source>
</evidence>
<dbReference type="EC" id="2.7.11.1" evidence="1"/>
<evidence type="ECO:0000256" key="4">
    <source>
        <dbReference type="ARBA" id="ARBA00022741"/>
    </source>
</evidence>
<evidence type="ECO:0000256" key="7">
    <source>
        <dbReference type="ARBA" id="ARBA00047899"/>
    </source>
</evidence>
<evidence type="ECO:0000256" key="8">
    <source>
        <dbReference type="ARBA" id="ARBA00048679"/>
    </source>
</evidence>
<comment type="caution">
    <text evidence="13">The sequence shown here is derived from an EMBL/GenBank/DDBJ whole genome shotgun (WGS) entry which is preliminary data.</text>
</comment>
<feature type="transmembrane region" description="Helical" evidence="11">
    <location>
        <begin position="465"/>
        <end position="491"/>
    </location>
</feature>
<keyword evidence="11" id="KW-1133">Transmembrane helix</keyword>
<dbReference type="InterPro" id="IPR011009">
    <property type="entry name" value="Kinase-like_dom_sf"/>
</dbReference>
<name>A0A849C674_9NOCA</name>
<dbReference type="GO" id="GO:0005524">
    <property type="term" value="F:ATP binding"/>
    <property type="evidence" value="ECO:0007669"/>
    <property type="project" value="UniProtKB-UniRule"/>
</dbReference>
<evidence type="ECO:0000259" key="12">
    <source>
        <dbReference type="PROSITE" id="PS50011"/>
    </source>
</evidence>
<sequence>MRGPVVQLGVNESFAGYQVERMLGQGGMGSVYLAAHPRLPRKVALKLLNRDVSADEEMRRRFDREANVIARLDHPGIVSIQDRGVQDGHLWIAMQYVHGTDAARVDPRTVSVDRALRIISQTGAALDYAHSCGILHRDVKPANILLSTPETGREERAVLTDFGIASLADNNTQLTATGIFSATLAFASPEQLSGERVDHRADQYSLACTLFALLTGQGPFSATNPGQVVAGHLSKPVPRLSQVRGDVPAALDDVIARAAAKDRNARFGSCTEFAAAAMAALHGRVPTAHRQGPAPTRTIPVVPQSPTPGSTAFATRRAPAPDVRRAPADRPPAGVSAPPRNTNGPAVAAATMALACAAMAVWFVFELSDPYGGVGRLPEVVRNLGYTDSQVLVAATVCTAFVTLLLVGGAIRLLMRRRKGRIMTVLGSLGFIVGAAGSHLAVRYFGGAAYGSEYRMWLHHLLLPLLDPLAVAGGAIGIVLAIGAIGCTLAVRR</sequence>
<evidence type="ECO:0000256" key="2">
    <source>
        <dbReference type="ARBA" id="ARBA00022527"/>
    </source>
</evidence>
<accession>A0A849C674</accession>
<feature type="binding site" evidence="9">
    <location>
        <position position="46"/>
    </location>
    <ligand>
        <name>ATP</name>
        <dbReference type="ChEBI" id="CHEBI:30616"/>
    </ligand>
</feature>
<proteinExistence type="predicted"/>
<evidence type="ECO:0000256" key="6">
    <source>
        <dbReference type="ARBA" id="ARBA00022840"/>
    </source>
</evidence>
<comment type="catalytic activity">
    <reaction evidence="7">
        <text>L-threonyl-[protein] + ATP = O-phospho-L-threonyl-[protein] + ADP + H(+)</text>
        <dbReference type="Rhea" id="RHEA:46608"/>
        <dbReference type="Rhea" id="RHEA-COMP:11060"/>
        <dbReference type="Rhea" id="RHEA-COMP:11605"/>
        <dbReference type="ChEBI" id="CHEBI:15378"/>
        <dbReference type="ChEBI" id="CHEBI:30013"/>
        <dbReference type="ChEBI" id="CHEBI:30616"/>
        <dbReference type="ChEBI" id="CHEBI:61977"/>
        <dbReference type="ChEBI" id="CHEBI:456216"/>
        <dbReference type="EC" id="2.7.11.1"/>
    </reaction>
</comment>
<dbReference type="InterPro" id="IPR000719">
    <property type="entry name" value="Prot_kinase_dom"/>
</dbReference>
<dbReference type="Pfam" id="PF00069">
    <property type="entry name" value="Pkinase"/>
    <property type="match status" value="1"/>
</dbReference>
<evidence type="ECO:0000256" key="1">
    <source>
        <dbReference type="ARBA" id="ARBA00012513"/>
    </source>
</evidence>
<dbReference type="SUPFAM" id="SSF56112">
    <property type="entry name" value="Protein kinase-like (PK-like)"/>
    <property type="match status" value="1"/>
</dbReference>
<organism evidence="13 14">
    <name type="scientific">Nocardia uniformis</name>
    <dbReference type="NCBI Taxonomy" id="53432"/>
    <lineage>
        <taxon>Bacteria</taxon>
        <taxon>Bacillati</taxon>
        <taxon>Actinomycetota</taxon>
        <taxon>Actinomycetes</taxon>
        <taxon>Mycobacteriales</taxon>
        <taxon>Nocardiaceae</taxon>
        <taxon>Nocardia</taxon>
    </lineage>
</organism>
<keyword evidence="11" id="KW-0472">Membrane</keyword>
<dbReference type="Gene3D" id="3.30.200.20">
    <property type="entry name" value="Phosphorylase Kinase, domain 1"/>
    <property type="match status" value="1"/>
</dbReference>
<feature type="region of interest" description="Disordered" evidence="10">
    <location>
        <begin position="286"/>
        <end position="342"/>
    </location>
</feature>
<keyword evidence="2 13" id="KW-0723">Serine/threonine-protein kinase</keyword>
<comment type="catalytic activity">
    <reaction evidence="8">
        <text>L-seryl-[protein] + ATP = O-phospho-L-seryl-[protein] + ADP + H(+)</text>
        <dbReference type="Rhea" id="RHEA:17989"/>
        <dbReference type="Rhea" id="RHEA-COMP:9863"/>
        <dbReference type="Rhea" id="RHEA-COMP:11604"/>
        <dbReference type="ChEBI" id="CHEBI:15378"/>
        <dbReference type="ChEBI" id="CHEBI:29999"/>
        <dbReference type="ChEBI" id="CHEBI:30616"/>
        <dbReference type="ChEBI" id="CHEBI:83421"/>
        <dbReference type="ChEBI" id="CHEBI:456216"/>
        <dbReference type="EC" id="2.7.11.1"/>
    </reaction>
</comment>
<dbReference type="InterPro" id="IPR008271">
    <property type="entry name" value="Ser/Thr_kinase_AS"/>
</dbReference>
<dbReference type="PROSITE" id="PS50011">
    <property type="entry name" value="PROTEIN_KINASE_DOM"/>
    <property type="match status" value="1"/>
</dbReference>
<evidence type="ECO:0000256" key="9">
    <source>
        <dbReference type="PROSITE-ProRule" id="PRU10141"/>
    </source>
</evidence>
<dbReference type="SMART" id="SM00220">
    <property type="entry name" value="S_TKc"/>
    <property type="match status" value="1"/>
</dbReference>
<dbReference type="PANTHER" id="PTHR43289">
    <property type="entry name" value="MITOGEN-ACTIVATED PROTEIN KINASE KINASE KINASE 20-RELATED"/>
    <property type="match status" value="1"/>
</dbReference>
<dbReference type="AlphaFoldDB" id="A0A849C674"/>
<dbReference type="PROSITE" id="PS00108">
    <property type="entry name" value="PROTEIN_KINASE_ST"/>
    <property type="match status" value="1"/>
</dbReference>
<evidence type="ECO:0000256" key="11">
    <source>
        <dbReference type="SAM" id="Phobius"/>
    </source>
</evidence>